<evidence type="ECO:0000313" key="1">
    <source>
        <dbReference type="EMBL" id="TCV95880.1"/>
    </source>
</evidence>
<reference evidence="1 2" key="1">
    <citation type="submission" date="2019-03" db="EMBL/GenBank/DDBJ databases">
        <title>Above-ground endophytic microbial communities from plants in different locations in the United States.</title>
        <authorList>
            <person name="Frank C."/>
        </authorList>
    </citation>
    <scope>NUCLEOTIDE SEQUENCE [LARGE SCALE GENOMIC DNA]</scope>
    <source>
        <strain evidence="1 2">LP_13_YM</strain>
    </source>
</reference>
<dbReference type="OrthoDB" id="66828at2"/>
<gene>
    <name evidence="1" type="ORF">EC912_102225</name>
</gene>
<dbReference type="RefSeq" id="WP_132142110.1">
    <property type="nucleotide sequence ID" value="NZ_SMCS01000002.1"/>
</dbReference>
<dbReference type="Proteomes" id="UP000295645">
    <property type="component" value="Unassembled WGS sequence"/>
</dbReference>
<sequence length="132" mass="14451">MTQHVYAEGQIWSYRTRPNEDGSRVIIRAIEALPGLGEVFHVSITDLKLRNHRVEGGLQRSLPHIPVDRAALDASVLEIDGIAAEDTEWRAGYDVWTQAFVNGDAGVFDLPVAEILGYVETIVAAAGEQPEA</sequence>
<protein>
    <submittedName>
        <fullName evidence="1">Uncharacterized protein</fullName>
    </submittedName>
</protein>
<evidence type="ECO:0000313" key="2">
    <source>
        <dbReference type="Proteomes" id="UP000295645"/>
    </source>
</evidence>
<dbReference type="EMBL" id="SMCS01000002">
    <property type="protein sequence ID" value="TCV95880.1"/>
    <property type="molecule type" value="Genomic_DNA"/>
</dbReference>
<accession>A0A4R3YTP6</accession>
<proteinExistence type="predicted"/>
<keyword evidence="2" id="KW-1185">Reference proteome</keyword>
<comment type="caution">
    <text evidence="1">The sequence shown here is derived from an EMBL/GenBank/DDBJ whole genome shotgun (WGS) entry which is preliminary data.</text>
</comment>
<organism evidence="1 2">
    <name type="scientific">Luteibacter rhizovicinus</name>
    <dbReference type="NCBI Taxonomy" id="242606"/>
    <lineage>
        <taxon>Bacteria</taxon>
        <taxon>Pseudomonadati</taxon>
        <taxon>Pseudomonadota</taxon>
        <taxon>Gammaproteobacteria</taxon>
        <taxon>Lysobacterales</taxon>
        <taxon>Rhodanobacteraceae</taxon>
        <taxon>Luteibacter</taxon>
    </lineage>
</organism>
<name>A0A4R3YTP6_9GAMM</name>
<dbReference type="AlphaFoldDB" id="A0A4R3YTP6"/>